<reference evidence="1" key="1">
    <citation type="journal article" date="2019" name="Sci. Rep.">
        <title>Draft genome of Tanacetum cinerariifolium, the natural source of mosquito coil.</title>
        <authorList>
            <person name="Yamashiro T."/>
            <person name="Shiraishi A."/>
            <person name="Satake H."/>
            <person name="Nakayama K."/>
        </authorList>
    </citation>
    <scope>NUCLEOTIDE SEQUENCE</scope>
</reference>
<feature type="non-terminal residue" evidence="1">
    <location>
        <position position="24"/>
    </location>
</feature>
<name>A0A699XUW9_TANCI</name>
<proteinExistence type="predicted"/>
<accession>A0A699XUW9</accession>
<protein>
    <submittedName>
        <fullName evidence="1">Uncharacterized protein</fullName>
    </submittedName>
</protein>
<evidence type="ECO:0000313" key="1">
    <source>
        <dbReference type="EMBL" id="GFD63882.1"/>
    </source>
</evidence>
<dbReference type="EMBL" id="BKCJ012005217">
    <property type="protein sequence ID" value="GFD63882.1"/>
    <property type="molecule type" value="Genomic_DNA"/>
</dbReference>
<comment type="caution">
    <text evidence="1">The sequence shown here is derived from an EMBL/GenBank/DDBJ whole genome shotgun (WGS) entry which is preliminary data.</text>
</comment>
<dbReference type="AlphaFoldDB" id="A0A699XUW9"/>
<organism evidence="1">
    <name type="scientific">Tanacetum cinerariifolium</name>
    <name type="common">Dalmatian daisy</name>
    <name type="synonym">Chrysanthemum cinerariifolium</name>
    <dbReference type="NCBI Taxonomy" id="118510"/>
    <lineage>
        <taxon>Eukaryota</taxon>
        <taxon>Viridiplantae</taxon>
        <taxon>Streptophyta</taxon>
        <taxon>Embryophyta</taxon>
        <taxon>Tracheophyta</taxon>
        <taxon>Spermatophyta</taxon>
        <taxon>Magnoliopsida</taxon>
        <taxon>eudicotyledons</taxon>
        <taxon>Gunneridae</taxon>
        <taxon>Pentapetalae</taxon>
        <taxon>asterids</taxon>
        <taxon>campanulids</taxon>
        <taxon>Asterales</taxon>
        <taxon>Asteraceae</taxon>
        <taxon>Asteroideae</taxon>
        <taxon>Anthemideae</taxon>
        <taxon>Anthemidinae</taxon>
        <taxon>Tanacetum</taxon>
    </lineage>
</organism>
<gene>
    <name evidence="1" type="ORF">Tci_935851</name>
</gene>
<sequence length="24" mass="2878">MREDDSMDKLTKLYLKEVVTRHGI</sequence>